<dbReference type="VEuPathDB" id="FungiDB:GW608_F05841"/>
<dbReference type="GO" id="GO:0045944">
    <property type="term" value="P:positive regulation of transcription by RNA polymerase II"/>
    <property type="evidence" value="ECO:0007669"/>
    <property type="project" value="InterPro"/>
</dbReference>
<dbReference type="OrthoDB" id="2284405at2759"/>
<dbReference type="VEuPathDB" id="FungiDB:GWK60_F05841"/>
<dbReference type="CDD" id="cd00266">
    <property type="entry name" value="MADS_SRF_like"/>
    <property type="match status" value="1"/>
</dbReference>
<dbReference type="GO" id="GO:0046983">
    <property type="term" value="F:protein dimerization activity"/>
    <property type="evidence" value="ECO:0007669"/>
    <property type="project" value="InterPro"/>
</dbReference>
<evidence type="ECO:0000313" key="10">
    <source>
        <dbReference type="Proteomes" id="UP000054886"/>
    </source>
</evidence>
<dbReference type="GO" id="GO:0000987">
    <property type="term" value="F:cis-regulatory region sequence-specific DNA binding"/>
    <property type="evidence" value="ECO:0007669"/>
    <property type="project" value="InterPro"/>
</dbReference>
<feature type="compositionally biased region" description="Low complexity" evidence="7">
    <location>
        <begin position="27"/>
        <end position="50"/>
    </location>
</feature>
<dbReference type="VEuPathDB" id="FungiDB:CAGL0F06259g"/>
<comment type="subcellular location">
    <subcellularLocation>
        <location evidence="1">Nucleus</location>
    </subcellularLocation>
</comment>
<dbReference type="GO" id="GO:0006525">
    <property type="term" value="P:arginine metabolic process"/>
    <property type="evidence" value="ECO:0007669"/>
    <property type="project" value="UniProtKB-KW"/>
</dbReference>
<dbReference type="EMBL" id="LLZZ01000138">
    <property type="protein sequence ID" value="KTB00454.1"/>
    <property type="molecule type" value="Genomic_DNA"/>
</dbReference>
<dbReference type="GO" id="GO:0000981">
    <property type="term" value="F:DNA-binding transcription factor activity, RNA polymerase II-specific"/>
    <property type="evidence" value="ECO:0007669"/>
    <property type="project" value="InterPro"/>
</dbReference>
<dbReference type="VEuPathDB" id="FungiDB:GVI51_F05863"/>
<dbReference type="AlphaFoldDB" id="A0A0W0CZP5"/>
<dbReference type="PhylomeDB" id="A0A0W0CZP5"/>
<dbReference type="SUPFAM" id="SSF55455">
    <property type="entry name" value="SRF-like"/>
    <property type="match status" value="1"/>
</dbReference>
<keyword evidence="5" id="KW-0804">Transcription</keyword>
<dbReference type="Gene3D" id="3.40.1810.10">
    <property type="entry name" value="Transcription factor, MADS-box"/>
    <property type="match status" value="1"/>
</dbReference>
<evidence type="ECO:0000256" key="7">
    <source>
        <dbReference type="SAM" id="MobiDB-lite"/>
    </source>
</evidence>
<feature type="domain" description="MADS-box" evidence="8">
    <location>
        <begin position="114"/>
        <end position="174"/>
    </location>
</feature>
<dbReference type="InterPro" id="IPR033897">
    <property type="entry name" value="SRF-like_MADS-box"/>
</dbReference>
<keyword evidence="6" id="KW-0539">Nucleus</keyword>
<dbReference type="VEuPathDB" id="FungiDB:B1J91_F06259g"/>
<dbReference type="Proteomes" id="UP000054886">
    <property type="component" value="Unassembled WGS sequence"/>
</dbReference>
<evidence type="ECO:0000256" key="2">
    <source>
        <dbReference type="ARBA" id="ARBA00022503"/>
    </source>
</evidence>
<evidence type="ECO:0000259" key="8">
    <source>
        <dbReference type="PROSITE" id="PS50066"/>
    </source>
</evidence>
<dbReference type="Pfam" id="PF00319">
    <property type="entry name" value="SRF-TF"/>
    <property type="match status" value="1"/>
</dbReference>
<dbReference type="PROSITE" id="PS50066">
    <property type="entry name" value="MADS_BOX_2"/>
    <property type="match status" value="1"/>
</dbReference>
<dbReference type="PRINTS" id="PR00404">
    <property type="entry name" value="MADSDOMAIN"/>
</dbReference>
<sequence>MNSQSLFGISPISSSDHINLDPDLGKMPGMPGMPGIQGQRQDQRPQRQVQMPAHMPGQRPTVGGGDEVRGTRDYSDKGNGNGNEHEIENEQENENENENDDEDEEVSTPSSAVGKRRKAPLKYIENTTRRHVTFAKRRHGIMKKAYELAVMTGANVLLLILSPKGLVYTFATPSLQPLIRDDPGKELIRRCLNQDNST</sequence>
<feature type="compositionally biased region" description="Acidic residues" evidence="7">
    <location>
        <begin position="89"/>
        <end position="106"/>
    </location>
</feature>
<dbReference type="FunFam" id="3.40.1810.10:FF:000002">
    <property type="entry name" value="Serum response factor b"/>
    <property type="match status" value="1"/>
</dbReference>
<evidence type="ECO:0000313" key="9">
    <source>
        <dbReference type="EMBL" id="KTB00454.1"/>
    </source>
</evidence>
<feature type="compositionally biased region" description="Basic and acidic residues" evidence="7">
    <location>
        <begin position="66"/>
        <end position="76"/>
    </location>
</feature>
<protein>
    <submittedName>
        <fullName evidence="9">Arginine metabolism regulation protein I</fullName>
    </submittedName>
</protein>
<keyword evidence="2" id="KW-0056">Arginine metabolism</keyword>
<dbReference type="GO" id="GO:1900081">
    <property type="term" value="P:regulation of arginine catabolic process"/>
    <property type="evidence" value="ECO:0007669"/>
    <property type="project" value="UniProtKB-ARBA"/>
</dbReference>
<reference evidence="9 10" key="1">
    <citation type="submission" date="2015-10" db="EMBL/GenBank/DDBJ databases">
        <title>Draft genomes sequences of Candida glabrata isolates 1A, 1B, 2A, 2B, 3A and 3B.</title>
        <authorList>
            <person name="Haavelsrud O.E."/>
            <person name="Gaustad P."/>
        </authorList>
    </citation>
    <scope>NUCLEOTIDE SEQUENCE [LARGE SCALE GENOMIC DNA]</scope>
    <source>
        <strain evidence="9">910700640</strain>
    </source>
</reference>
<gene>
    <name evidence="9" type="ORF">AO440_001361</name>
</gene>
<dbReference type="PANTHER" id="PTHR48019">
    <property type="entry name" value="SERUM RESPONSE FACTOR HOMOLOG"/>
    <property type="match status" value="1"/>
</dbReference>
<evidence type="ECO:0000256" key="4">
    <source>
        <dbReference type="ARBA" id="ARBA00023125"/>
    </source>
</evidence>
<evidence type="ECO:0000256" key="5">
    <source>
        <dbReference type="ARBA" id="ARBA00023163"/>
    </source>
</evidence>
<feature type="region of interest" description="Disordered" evidence="7">
    <location>
        <begin position="1"/>
        <end position="119"/>
    </location>
</feature>
<dbReference type="GO" id="GO:0005634">
    <property type="term" value="C:nucleus"/>
    <property type="evidence" value="ECO:0007669"/>
    <property type="project" value="UniProtKB-SubCell"/>
</dbReference>
<organism evidence="9 10">
    <name type="scientific">Candida glabrata</name>
    <name type="common">Yeast</name>
    <name type="synonym">Torulopsis glabrata</name>
    <dbReference type="NCBI Taxonomy" id="5478"/>
    <lineage>
        <taxon>Eukaryota</taxon>
        <taxon>Fungi</taxon>
        <taxon>Dikarya</taxon>
        <taxon>Ascomycota</taxon>
        <taxon>Saccharomycotina</taxon>
        <taxon>Saccharomycetes</taxon>
        <taxon>Saccharomycetales</taxon>
        <taxon>Saccharomycetaceae</taxon>
        <taxon>Nakaseomyces</taxon>
    </lineage>
</organism>
<evidence type="ECO:0000256" key="1">
    <source>
        <dbReference type="ARBA" id="ARBA00004123"/>
    </source>
</evidence>
<proteinExistence type="predicted"/>
<evidence type="ECO:0000256" key="6">
    <source>
        <dbReference type="ARBA" id="ARBA00023242"/>
    </source>
</evidence>
<comment type="caution">
    <text evidence="9">The sequence shown here is derived from an EMBL/GenBank/DDBJ whole genome shotgun (WGS) entry which is preliminary data.</text>
</comment>
<keyword evidence="4" id="KW-0238">DNA-binding</keyword>
<accession>A0A0W0CZP5</accession>
<keyword evidence="3" id="KW-0805">Transcription regulation</keyword>
<dbReference type="InterPro" id="IPR036879">
    <property type="entry name" value="TF_MADSbox_sf"/>
</dbReference>
<dbReference type="InterPro" id="IPR050142">
    <property type="entry name" value="MADS-box/MEF2_TF"/>
</dbReference>
<name>A0A0W0CZP5_CANGB</name>
<feature type="compositionally biased region" description="Polar residues" evidence="7">
    <location>
        <begin position="1"/>
        <end position="17"/>
    </location>
</feature>
<dbReference type="InterPro" id="IPR002100">
    <property type="entry name" value="TF_MADSbox"/>
</dbReference>
<evidence type="ECO:0000256" key="3">
    <source>
        <dbReference type="ARBA" id="ARBA00023015"/>
    </source>
</evidence>
<dbReference type="SMART" id="SM00432">
    <property type="entry name" value="MADS"/>
    <property type="match status" value="1"/>
</dbReference>
<dbReference type="GO" id="GO:1900079">
    <property type="term" value="P:regulation of arginine biosynthetic process"/>
    <property type="evidence" value="ECO:0007669"/>
    <property type="project" value="UniProtKB-ARBA"/>
</dbReference>